<dbReference type="InterPro" id="IPR029044">
    <property type="entry name" value="Nucleotide-diphossugar_trans"/>
</dbReference>
<name>A0A375FKN7_9BURK</name>
<feature type="transmembrane region" description="Helical" evidence="12">
    <location>
        <begin position="408"/>
        <end position="426"/>
    </location>
</feature>
<comment type="catalytic activity">
    <reaction evidence="11">
        <text>[(1-&gt;4)-beta-D-glucosyl](n) + UDP-alpha-D-glucose = [(1-&gt;4)-beta-D-glucosyl](n+1) + UDP + H(+)</text>
        <dbReference type="Rhea" id="RHEA:19929"/>
        <dbReference type="Rhea" id="RHEA-COMP:10033"/>
        <dbReference type="Rhea" id="RHEA-COMP:10034"/>
        <dbReference type="ChEBI" id="CHEBI:15378"/>
        <dbReference type="ChEBI" id="CHEBI:18246"/>
        <dbReference type="ChEBI" id="CHEBI:58223"/>
        <dbReference type="ChEBI" id="CHEBI:58885"/>
        <dbReference type="EC" id="2.4.1.12"/>
    </reaction>
</comment>
<protein>
    <recommendedName>
        <fullName evidence="2">cellulose synthase (UDP-forming)</fullName>
        <ecNumber evidence="2">2.4.1.12</ecNumber>
    </recommendedName>
</protein>
<dbReference type="Gene3D" id="2.40.10.220">
    <property type="entry name" value="predicted glycosyltransferase like domains"/>
    <property type="match status" value="1"/>
</dbReference>
<evidence type="ECO:0000256" key="12">
    <source>
        <dbReference type="SAM" id="Phobius"/>
    </source>
</evidence>
<dbReference type="Proteomes" id="UP000623307">
    <property type="component" value="Chromosome 1"/>
</dbReference>
<evidence type="ECO:0000256" key="8">
    <source>
        <dbReference type="ARBA" id="ARBA00022916"/>
    </source>
</evidence>
<keyword evidence="9 12" id="KW-1133">Transmembrane helix</keyword>
<feature type="transmembrane region" description="Helical" evidence="12">
    <location>
        <begin position="509"/>
        <end position="529"/>
    </location>
</feature>
<evidence type="ECO:0000313" key="15">
    <source>
        <dbReference type="EMBL" id="QRQ91941.1"/>
    </source>
</evidence>
<dbReference type="Pfam" id="PF13632">
    <property type="entry name" value="Glyco_trans_2_3"/>
    <property type="match status" value="1"/>
</dbReference>
<dbReference type="InterPro" id="IPR001173">
    <property type="entry name" value="Glyco_trans_2-like"/>
</dbReference>
<dbReference type="RefSeq" id="WP_063241925.1">
    <property type="nucleotide sequence ID" value="NZ_CP069809.1"/>
</dbReference>
<dbReference type="InterPro" id="IPR050321">
    <property type="entry name" value="Glycosyltr_2/OpgH_subfam"/>
</dbReference>
<evidence type="ECO:0000259" key="14">
    <source>
        <dbReference type="Pfam" id="PF13632"/>
    </source>
</evidence>
<dbReference type="GO" id="GO:0035438">
    <property type="term" value="F:cyclic-di-GMP binding"/>
    <property type="evidence" value="ECO:0007669"/>
    <property type="project" value="InterPro"/>
</dbReference>
<dbReference type="PRINTS" id="PR01439">
    <property type="entry name" value="CELLSNTHASEA"/>
</dbReference>
<evidence type="ECO:0000256" key="1">
    <source>
        <dbReference type="ARBA" id="ARBA00004429"/>
    </source>
</evidence>
<feature type="transmembrane region" description="Helical" evidence="12">
    <location>
        <begin position="74"/>
        <end position="93"/>
    </location>
</feature>
<dbReference type="EMBL" id="OGUS01000005">
    <property type="protein sequence ID" value="SPC05479.1"/>
    <property type="molecule type" value="Genomic_DNA"/>
</dbReference>
<keyword evidence="10 12" id="KW-0472">Membrane</keyword>
<evidence type="ECO:0000256" key="6">
    <source>
        <dbReference type="ARBA" id="ARBA00022679"/>
    </source>
</evidence>
<dbReference type="Proteomes" id="UP000256862">
    <property type="component" value="Plasmid CO2235_mp"/>
</dbReference>
<dbReference type="EMBL" id="OGUS01000136">
    <property type="protein sequence ID" value="SPC19482.1"/>
    <property type="molecule type" value="Genomic_DNA"/>
</dbReference>
<keyword evidence="3" id="KW-1003">Cell membrane</keyword>
<dbReference type="Pfam" id="PF07238">
    <property type="entry name" value="PilZ"/>
    <property type="match status" value="1"/>
</dbReference>
<feature type="transmembrane region" description="Helical" evidence="12">
    <location>
        <begin position="377"/>
        <end position="396"/>
    </location>
</feature>
<keyword evidence="5" id="KW-0328">Glycosyltransferase</keyword>
<dbReference type="InterPro" id="IPR009875">
    <property type="entry name" value="PilZ_domain"/>
</dbReference>
<proteinExistence type="predicted"/>
<evidence type="ECO:0000313" key="19">
    <source>
        <dbReference type="Proteomes" id="UP000623307"/>
    </source>
</evidence>
<evidence type="ECO:0000256" key="11">
    <source>
        <dbReference type="ARBA" id="ARBA00048682"/>
    </source>
</evidence>
<sequence>MFTLFLENQSLLAINGGVLLAMVLLTLLCRQERPADRMLFGGITALLLLVYLTWRVRETLPDWQPTFASAWAHVFFAFECMTLAYTLLSIMVLGRNSNHSPAADAGESALRRAAHVPRVDIFIATYNEGLDILEKTIVSALAIDYPDFRVWVLDDTRRDWLREFCGRVGAYYVTRPDNTHAKAGNLNNGLHHSAQAGGAPYILVLDADFAPHRNILLRTVGLFGDPRVGVVQTPQFYYNADPIQYNLRATECWVDEQRAFFDVMQPAKDAWGSAFCIGTSFVVRRDLIEQIGGFPTGTVTEDIHLTYRLLRHGYITRWLNERLSVGLSAEGLPEYISQRSRWGLGTVQVALTADGPLRGRGYTAVQRLHYVHGLLHWMSRPFTLMLLAGPLLYWYFGVSTLYGEPLQFLAYGLPALVAYWAYSIWITGQRALPIFTEVTQIVASLAVTVSLVSAMFKPFGRPFKVTNKGLDRSKLVIHGKFAALYASLLALSALGLGRALVVDADAQGLAFNTVWTGVALMLYLASFLVCVELPRPRREERFPHRAAALLRVYGREYRVTTRDLSCNGVAVTTPLAAAFQPGAEGALWLAQTGWIPCRVVRRDHQLLGIALHADMAARHSLIRLLFSDPAHNIARQGQPRLAISRFMRRALLG</sequence>
<dbReference type="CDD" id="cd06421">
    <property type="entry name" value="CESA_CelA_like"/>
    <property type="match status" value="1"/>
</dbReference>
<dbReference type="SUPFAM" id="SSF141371">
    <property type="entry name" value="PilZ domain-like"/>
    <property type="match status" value="1"/>
</dbReference>
<dbReference type="GO" id="GO:0016760">
    <property type="term" value="F:cellulose synthase (UDP-forming) activity"/>
    <property type="evidence" value="ECO:0007669"/>
    <property type="project" value="UniProtKB-EC"/>
</dbReference>
<dbReference type="EMBL" id="CP069811">
    <property type="protein sequence ID" value="QRQ91941.1"/>
    <property type="molecule type" value="Genomic_DNA"/>
</dbReference>
<feature type="domain" description="PilZ" evidence="13">
    <location>
        <begin position="537"/>
        <end position="626"/>
    </location>
</feature>
<evidence type="ECO:0000256" key="3">
    <source>
        <dbReference type="ARBA" id="ARBA00022475"/>
    </source>
</evidence>
<dbReference type="PANTHER" id="PTHR43867:SF2">
    <property type="entry name" value="CELLULOSE SYNTHASE CATALYTIC SUBUNIT A [UDP-FORMING]"/>
    <property type="match status" value="1"/>
</dbReference>
<organism evidence="16 18">
    <name type="scientific">Cupriavidus oxalaticus</name>
    <dbReference type="NCBI Taxonomy" id="96344"/>
    <lineage>
        <taxon>Bacteria</taxon>
        <taxon>Pseudomonadati</taxon>
        <taxon>Pseudomonadota</taxon>
        <taxon>Betaproteobacteria</taxon>
        <taxon>Burkholderiales</taxon>
        <taxon>Burkholderiaceae</taxon>
        <taxon>Cupriavidus</taxon>
    </lineage>
</organism>
<feature type="transmembrane region" description="Helical" evidence="12">
    <location>
        <begin position="12"/>
        <end position="29"/>
    </location>
</feature>
<reference evidence="18" key="2">
    <citation type="submission" date="2018-01" db="EMBL/GenBank/DDBJ databases">
        <authorList>
            <person name="Gaut B.S."/>
            <person name="Morton B.R."/>
            <person name="Clegg M.T."/>
            <person name="Duvall M.R."/>
        </authorList>
    </citation>
    <scope>NUCLEOTIDE SEQUENCE [LARGE SCALE GENOMIC DNA]</scope>
</reference>
<evidence type="ECO:0000256" key="9">
    <source>
        <dbReference type="ARBA" id="ARBA00022989"/>
    </source>
</evidence>
<evidence type="ECO:0000256" key="10">
    <source>
        <dbReference type="ARBA" id="ARBA00023136"/>
    </source>
</evidence>
<reference evidence="16" key="1">
    <citation type="submission" date="2018-01" db="EMBL/GenBank/DDBJ databases">
        <authorList>
            <person name="Clerissi C."/>
        </authorList>
    </citation>
    <scope>NUCLEOTIDE SEQUENCE</scope>
    <source>
        <strain evidence="16">Cupriavidus oxalaticus LMG 2235</strain>
    </source>
</reference>
<keyword evidence="8" id="KW-0135">Cellulose biosynthesis</keyword>
<feature type="transmembrane region" description="Helical" evidence="12">
    <location>
        <begin position="476"/>
        <end position="497"/>
    </location>
</feature>
<evidence type="ECO:0000313" key="18">
    <source>
        <dbReference type="Proteomes" id="UP000256862"/>
    </source>
</evidence>
<dbReference type="GO" id="GO:0006011">
    <property type="term" value="P:UDP-alpha-D-glucose metabolic process"/>
    <property type="evidence" value="ECO:0007669"/>
    <property type="project" value="InterPro"/>
</dbReference>
<evidence type="ECO:0000256" key="2">
    <source>
        <dbReference type="ARBA" id="ARBA00012539"/>
    </source>
</evidence>
<feature type="transmembrane region" description="Helical" evidence="12">
    <location>
        <begin position="438"/>
        <end position="456"/>
    </location>
</feature>
<keyword evidence="6" id="KW-0808">Transferase</keyword>
<dbReference type="SUPFAM" id="SSF53448">
    <property type="entry name" value="Nucleotide-diphospho-sugar transferases"/>
    <property type="match status" value="1"/>
</dbReference>
<evidence type="ECO:0000256" key="5">
    <source>
        <dbReference type="ARBA" id="ARBA00022676"/>
    </source>
</evidence>
<dbReference type="GO" id="GO:0030244">
    <property type="term" value="P:cellulose biosynthetic process"/>
    <property type="evidence" value="ECO:0007669"/>
    <property type="project" value="UniProtKB-KW"/>
</dbReference>
<dbReference type="Gene3D" id="3.90.550.10">
    <property type="entry name" value="Spore Coat Polysaccharide Biosynthesis Protein SpsA, Chain A"/>
    <property type="match status" value="1"/>
</dbReference>
<keyword evidence="7 12" id="KW-0812">Transmembrane</keyword>
<dbReference type="AlphaFoldDB" id="A0A375FKN7"/>
<keyword evidence="19" id="KW-1185">Reference proteome</keyword>
<dbReference type="OrthoDB" id="9806824at2"/>
<accession>A0A375FKN7</accession>
<gene>
    <name evidence="17" type="ORF">CO2235_MP130217</name>
    <name evidence="16" type="ORF">CO2235_U1020018</name>
    <name evidence="15" type="ORF">JTE92_03160</name>
</gene>
<dbReference type="PANTHER" id="PTHR43867">
    <property type="entry name" value="CELLULOSE SYNTHASE CATALYTIC SUBUNIT A [UDP-FORMING]"/>
    <property type="match status" value="1"/>
</dbReference>
<evidence type="ECO:0000259" key="13">
    <source>
        <dbReference type="Pfam" id="PF07238"/>
    </source>
</evidence>
<dbReference type="GeneID" id="303488499"/>
<evidence type="ECO:0000256" key="7">
    <source>
        <dbReference type="ARBA" id="ARBA00022692"/>
    </source>
</evidence>
<keyword evidence="4" id="KW-0997">Cell inner membrane</keyword>
<dbReference type="GO" id="GO:0005886">
    <property type="term" value="C:plasma membrane"/>
    <property type="evidence" value="ECO:0007669"/>
    <property type="project" value="UniProtKB-SubCell"/>
</dbReference>
<dbReference type="EC" id="2.4.1.12" evidence="2"/>
<evidence type="ECO:0000313" key="16">
    <source>
        <dbReference type="EMBL" id="SPC05479.1"/>
    </source>
</evidence>
<comment type="subcellular location">
    <subcellularLocation>
        <location evidence="1">Cell inner membrane</location>
        <topology evidence="1">Multi-pass membrane protein</topology>
    </subcellularLocation>
</comment>
<feature type="transmembrane region" description="Helical" evidence="12">
    <location>
        <begin position="38"/>
        <end position="54"/>
    </location>
</feature>
<evidence type="ECO:0000313" key="17">
    <source>
        <dbReference type="EMBL" id="SPC19482.1"/>
    </source>
</evidence>
<dbReference type="InterPro" id="IPR003919">
    <property type="entry name" value="Cell_synth_A"/>
</dbReference>
<evidence type="ECO:0000256" key="4">
    <source>
        <dbReference type="ARBA" id="ARBA00022519"/>
    </source>
</evidence>
<feature type="domain" description="Glycosyltransferase 2-like" evidence="14">
    <location>
        <begin position="201"/>
        <end position="408"/>
    </location>
</feature>
<reference evidence="15 19" key="3">
    <citation type="submission" date="2021-02" db="EMBL/GenBank/DDBJ databases">
        <title>Complete Genome Sequence of Cupriavidus oxalaticus Strain Ox1, a Soil Oxalate-Degrading Species.</title>
        <authorList>
            <person name="Palmieri F."/>
            <person name="Udriet P."/>
            <person name="Deuasquier M."/>
            <person name="Beaudoing E."/>
            <person name="Johnson S.L."/>
            <person name="Davenport K.W."/>
            <person name="Chain P.S."/>
            <person name="Bindschedler S."/>
            <person name="Junier P."/>
        </authorList>
    </citation>
    <scope>NUCLEOTIDE SEQUENCE [LARGE SCALE GENOMIC DNA]</scope>
    <source>
        <strain evidence="15 19">Ox1</strain>
    </source>
</reference>